<organism evidence="2 3">
    <name type="scientific">Wallemia mellicola</name>
    <dbReference type="NCBI Taxonomy" id="1708541"/>
    <lineage>
        <taxon>Eukaryota</taxon>
        <taxon>Fungi</taxon>
        <taxon>Dikarya</taxon>
        <taxon>Basidiomycota</taxon>
        <taxon>Wallemiomycotina</taxon>
        <taxon>Wallemiomycetes</taxon>
        <taxon>Wallemiales</taxon>
        <taxon>Wallemiaceae</taxon>
        <taxon>Wallemia</taxon>
    </lineage>
</organism>
<dbReference type="AlphaFoldDB" id="A0A4T0Q6V1"/>
<protein>
    <submittedName>
        <fullName evidence="2">Uncharacterized protein</fullName>
    </submittedName>
</protein>
<sequence>MENKKEYKPLNINKRFLSSGTKASSPVQTPPKLLTGKVNQQSAWKQLKELKHWDEIDDNDDILLEPTASQNDEMHMAALRAKQRRQEEESERLEAQQRAQKKADELAQKLSKEQELARQQTAMAREQQLARERAAQQPAEPPQKSILTRNPNIPRYNPWTARIHAQQQLQTQQTQQSPPPWRKPKVKLPYNNTSKPQPLTTKIPFYPPSSAINYKFDKIRVKLPRSRYARTINASNGNSQMSHKNQIDALDGLMDKIKSMMTPQVPPTQPKEVPSRDTRDATFNPPSKPRSMYTNEADSSNFNPNVNANANARRHSHSQNPLPSQREEFLRAATASSTSTISEPLHKSFSSH</sequence>
<reference evidence="2 3" key="1">
    <citation type="submission" date="2019-03" db="EMBL/GenBank/DDBJ databases">
        <title>Sequencing 25 genomes of Wallemia mellicola.</title>
        <authorList>
            <person name="Gostincar C."/>
        </authorList>
    </citation>
    <scope>NUCLEOTIDE SEQUENCE [LARGE SCALE GENOMIC DNA]</scope>
    <source>
        <strain evidence="2 3">EXF-757</strain>
    </source>
</reference>
<feature type="region of interest" description="Disordered" evidence="1">
    <location>
        <begin position="1"/>
        <end position="33"/>
    </location>
</feature>
<evidence type="ECO:0000313" key="3">
    <source>
        <dbReference type="Proteomes" id="UP000310708"/>
    </source>
</evidence>
<name>A0A4T0Q6V1_9BASI</name>
<evidence type="ECO:0000256" key="1">
    <source>
        <dbReference type="SAM" id="MobiDB-lite"/>
    </source>
</evidence>
<dbReference type="EMBL" id="SPRX01000009">
    <property type="protein sequence ID" value="TIC67881.1"/>
    <property type="molecule type" value="Genomic_DNA"/>
</dbReference>
<proteinExistence type="predicted"/>
<feature type="compositionally biased region" description="Polar residues" evidence="1">
    <location>
        <begin position="190"/>
        <end position="200"/>
    </location>
</feature>
<feature type="region of interest" description="Disordered" evidence="1">
    <location>
        <begin position="260"/>
        <end position="352"/>
    </location>
</feature>
<evidence type="ECO:0000313" key="2">
    <source>
        <dbReference type="EMBL" id="TIC67881.1"/>
    </source>
</evidence>
<feature type="compositionally biased region" description="Basic and acidic residues" evidence="1">
    <location>
        <begin position="84"/>
        <end position="116"/>
    </location>
</feature>
<gene>
    <name evidence="2" type="ORF">E3Q01_01131</name>
</gene>
<feature type="compositionally biased region" description="Low complexity" evidence="1">
    <location>
        <begin position="166"/>
        <end position="176"/>
    </location>
</feature>
<feature type="compositionally biased region" description="Low complexity" evidence="1">
    <location>
        <begin position="301"/>
        <end position="311"/>
    </location>
</feature>
<feature type="compositionally biased region" description="Polar residues" evidence="1">
    <location>
        <begin position="16"/>
        <end position="27"/>
    </location>
</feature>
<accession>A0A4T0Q6V1</accession>
<comment type="caution">
    <text evidence="2">The sequence shown here is derived from an EMBL/GenBank/DDBJ whole genome shotgun (WGS) entry which is preliminary data.</text>
</comment>
<dbReference type="Proteomes" id="UP000310708">
    <property type="component" value="Unassembled WGS sequence"/>
</dbReference>
<feature type="region of interest" description="Disordered" evidence="1">
    <location>
        <begin position="78"/>
        <end position="202"/>
    </location>
</feature>